<sequence>MNLQNVYKADIASTIIPENKSPKCLSSTPEVLSIKSQYNKLTTEDRDAYYTKVQKFVLDERQKKETVVKMDKNKVVRVKKNRPKASDWYQRSAKEENIEGYFKAQA</sequence>
<dbReference type="AlphaFoldDB" id="A0A397WCL2"/>
<protein>
    <submittedName>
        <fullName evidence="1">Uncharacterized protein</fullName>
    </submittedName>
</protein>
<evidence type="ECO:0000313" key="1">
    <source>
        <dbReference type="EMBL" id="RIB30733.1"/>
    </source>
</evidence>
<accession>A0A397WCL2</accession>
<gene>
    <name evidence="1" type="ORF">C2G38_2026601</name>
</gene>
<evidence type="ECO:0000313" key="2">
    <source>
        <dbReference type="Proteomes" id="UP000266673"/>
    </source>
</evidence>
<dbReference type="EMBL" id="QKWP01000006">
    <property type="protein sequence ID" value="RIB30733.1"/>
    <property type="molecule type" value="Genomic_DNA"/>
</dbReference>
<proteinExistence type="predicted"/>
<name>A0A397WCL2_9GLOM</name>
<keyword evidence="2" id="KW-1185">Reference proteome</keyword>
<reference evidence="1 2" key="1">
    <citation type="submission" date="2018-06" db="EMBL/GenBank/DDBJ databases">
        <title>Comparative genomics reveals the genomic features of Rhizophagus irregularis, R. cerebriforme, R. diaphanum and Gigaspora rosea, and their symbiotic lifestyle signature.</title>
        <authorList>
            <person name="Morin E."/>
            <person name="San Clemente H."/>
            <person name="Chen E.C.H."/>
            <person name="De La Providencia I."/>
            <person name="Hainaut M."/>
            <person name="Kuo A."/>
            <person name="Kohler A."/>
            <person name="Murat C."/>
            <person name="Tang N."/>
            <person name="Roy S."/>
            <person name="Loubradou J."/>
            <person name="Henrissat B."/>
            <person name="Grigoriev I.V."/>
            <person name="Corradi N."/>
            <person name="Roux C."/>
            <person name="Martin F.M."/>
        </authorList>
    </citation>
    <scope>NUCLEOTIDE SEQUENCE [LARGE SCALE GENOMIC DNA]</scope>
    <source>
        <strain evidence="1 2">DAOM 194757</strain>
    </source>
</reference>
<organism evidence="1 2">
    <name type="scientific">Gigaspora rosea</name>
    <dbReference type="NCBI Taxonomy" id="44941"/>
    <lineage>
        <taxon>Eukaryota</taxon>
        <taxon>Fungi</taxon>
        <taxon>Fungi incertae sedis</taxon>
        <taxon>Mucoromycota</taxon>
        <taxon>Glomeromycotina</taxon>
        <taxon>Glomeromycetes</taxon>
        <taxon>Diversisporales</taxon>
        <taxon>Gigasporaceae</taxon>
        <taxon>Gigaspora</taxon>
    </lineage>
</organism>
<comment type="caution">
    <text evidence="1">The sequence shown here is derived from an EMBL/GenBank/DDBJ whole genome shotgun (WGS) entry which is preliminary data.</text>
</comment>
<dbReference type="Proteomes" id="UP000266673">
    <property type="component" value="Unassembled WGS sequence"/>
</dbReference>